<feature type="domain" description="Calcineurin-like phosphoesterase" evidence="11">
    <location>
        <begin position="1"/>
        <end position="205"/>
    </location>
</feature>
<evidence type="ECO:0000256" key="2">
    <source>
        <dbReference type="ARBA" id="ARBA00022516"/>
    </source>
</evidence>
<keyword evidence="9 10" id="KW-0464">Manganese</keyword>
<evidence type="ECO:0000256" key="9">
    <source>
        <dbReference type="ARBA" id="ARBA00023211"/>
    </source>
</evidence>
<dbReference type="OrthoDB" id="9783283at2"/>
<feature type="binding site" evidence="10">
    <location>
        <begin position="85"/>
        <end position="86"/>
    </location>
    <ligand>
        <name>substrate</name>
    </ligand>
</feature>
<evidence type="ECO:0000313" key="13">
    <source>
        <dbReference type="Proteomes" id="UP000190911"/>
    </source>
</evidence>
<keyword evidence="3 10" id="KW-0997">Cell inner membrane</keyword>
<proteinExistence type="inferred from homology"/>
<organism evidence="12 13">
    <name type="scientific">Vreelandella subglaciescola</name>
    <dbReference type="NCBI Taxonomy" id="29571"/>
    <lineage>
        <taxon>Bacteria</taxon>
        <taxon>Pseudomonadati</taxon>
        <taxon>Pseudomonadota</taxon>
        <taxon>Gammaproteobacteria</taxon>
        <taxon>Oceanospirillales</taxon>
        <taxon>Halomonadaceae</taxon>
        <taxon>Vreelandella</taxon>
    </lineage>
</organism>
<feature type="binding site" evidence="10">
    <location>
        <position position="10"/>
    </location>
    <ligand>
        <name>Mn(2+)</name>
        <dbReference type="ChEBI" id="CHEBI:29035"/>
        <label>1</label>
    </ligand>
</feature>
<evidence type="ECO:0000256" key="10">
    <source>
        <dbReference type="HAMAP-Rule" id="MF_00575"/>
    </source>
</evidence>
<evidence type="ECO:0000256" key="5">
    <source>
        <dbReference type="ARBA" id="ARBA00022723"/>
    </source>
</evidence>
<evidence type="ECO:0000256" key="4">
    <source>
        <dbReference type="ARBA" id="ARBA00022556"/>
    </source>
</evidence>
<feature type="binding site" evidence="10">
    <location>
        <position position="8"/>
    </location>
    <ligand>
        <name>Mn(2+)</name>
        <dbReference type="ChEBI" id="CHEBI:29035"/>
        <label>1</label>
    </ligand>
</feature>
<dbReference type="CDD" id="cd07398">
    <property type="entry name" value="MPP_YbbF-LpxH"/>
    <property type="match status" value="1"/>
</dbReference>
<dbReference type="GO" id="GO:0005737">
    <property type="term" value="C:cytoplasm"/>
    <property type="evidence" value="ECO:0007669"/>
    <property type="project" value="InterPro"/>
</dbReference>
<feature type="binding site" evidence="10">
    <location>
        <position position="41"/>
    </location>
    <ligand>
        <name>Mn(2+)</name>
        <dbReference type="ChEBI" id="CHEBI:29035"/>
        <label>2</label>
    </ligand>
</feature>
<evidence type="ECO:0000256" key="8">
    <source>
        <dbReference type="ARBA" id="ARBA00023136"/>
    </source>
</evidence>
<keyword evidence="2 10" id="KW-0444">Lipid biosynthesis</keyword>
<dbReference type="SUPFAM" id="SSF56300">
    <property type="entry name" value="Metallo-dependent phosphatases"/>
    <property type="match status" value="1"/>
</dbReference>
<comment type="subcellular location">
    <subcellularLocation>
        <location evidence="10">Cell inner membrane</location>
        <topology evidence="10">Peripheral membrane protein</topology>
        <orientation evidence="10">Cytoplasmic side</orientation>
    </subcellularLocation>
</comment>
<evidence type="ECO:0000256" key="6">
    <source>
        <dbReference type="ARBA" id="ARBA00022801"/>
    </source>
</evidence>
<feature type="binding site" evidence="10">
    <location>
        <position position="41"/>
    </location>
    <ligand>
        <name>Mn(2+)</name>
        <dbReference type="ChEBI" id="CHEBI:29035"/>
        <label>1</label>
    </ligand>
</feature>
<evidence type="ECO:0000259" key="11">
    <source>
        <dbReference type="Pfam" id="PF00149"/>
    </source>
</evidence>
<comment type="catalytic activity">
    <reaction evidence="10">
        <text>UDP-2-N,3-O-bis[(3R)-3-hydroxytetradecanoyl]-alpha-D-glucosamine + H2O = 2-N,3-O-bis[(3R)-3-hydroxytetradecanoyl]-alpha-D-glucosaminyl 1-phosphate + UMP + 2 H(+)</text>
        <dbReference type="Rhea" id="RHEA:25213"/>
        <dbReference type="ChEBI" id="CHEBI:15377"/>
        <dbReference type="ChEBI" id="CHEBI:15378"/>
        <dbReference type="ChEBI" id="CHEBI:57865"/>
        <dbReference type="ChEBI" id="CHEBI:57957"/>
        <dbReference type="ChEBI" id="CHEBI:78847"/>
        <dbReference type="EC" id="3.6.1.54"/>
    </reaction>
</comment>
<dbReference type="InterPro" id="IPR043461">
    <property type="entry name" value="LpxH-like"/>
</dbReference>
<feature type="binding site" evidence="10">
    <location>
        <position position="85"/>
    </location>
    <ligand>
        <name>Mn(2+)</name>
        <dbReference type="ChEBI" id="CHEBI:29035"/>
        <label>2</label>
    </ligand>
</feature>
<keyword evidence="13" id="KW-1185">Reference proteome</keyword>
<dbReference type="AlphaFoldDB" id="A0A1M7ETL6"/>
<evidence type="ECO:0000256" key="1">
    <source>
        <dbReference type="ARBA" id="ARBA00022475"/>
    </source>
</evidence>
<evidence type="ECO:0000256" key="3">
    <source>
        <dbReference type="ARBA" id="ARBA00022519"/>
    </source>
</evidence>
<dbReference type="GO" id="GO:0019897">
    <property type="term" value="C:extrinsic component of plasma membrane"/>
    <property type="evidence" value="ECO:0007669"/>
    <property type="project" value="UniProtKB-UniRule"/>
</dbReference>
<dbReference type="GO" id="GO:0009245">
    <property type="term" value="P:lipid A biosynthetic process"/>
    <property type="evidence" value="ECO:0007669"/>
    <property type="project" value="UniProtKB-UniRule"/>
</dbReference>
<accession>A0A1M7ETL6</accession>
<dbReference type="InterPro" id="IPR004843">
    <property type="entry name" value="Calcineurin-like_PHP"/>
</dbReference>
<dbReference type="Proteomes" id="UP000190911">
    <property type="component" value="Chromosome I"/>
</dbReference>
<keyword evidence="5 10" id="KW-0479">Metal-binding</keyword>
<dbReference type="EC" id="3.6.1.54" evidence="10"/>
<dbReference type="FunCoup" id="A0A1M7ETL6">
    <property type="interactions" value="166"/>
</dbReference>
<dbReference type="RefSeq" id="WP_079550904.1">
    <property type="nucleotide sequence ID" value="NZ_LT670847.1"/>
</dbReference>
<keyword evidence="7 10" id="KW-0443">Lipid metabolism</keyword>
<keyword evidence="1 10" id="KW-1003">Cell membrane</keyword>
<feature type="binding site" evidence="10">
    <location>
        <position position="203"/>
    </location>
    <ligand>
        <name>Mn(2+)</name>
        <dbReference type="ChEBI" id="CHEBI:29035"/>
        <label>1</label>
    </ligand>
</feature>
<feature type="binding site" evidence="10">
    <location>
        <position position="120"/>
    </location>
    <ligand>
        <name>Mn(2+)</name>
        <dbReference type="ChEBI" id="CHEBI:29035"/>
        <label>2</label>
    </ligand>
</feature>
<dbReference type="HAMAP" id="MF_00575">
    <property type="entry name" value="LpxH"/>
    <property type="match status" value="1"/>
</dbReference>
<dbReference type="InterPro" id="IPR029052">
    <property type="entry name" value="Metallo-depent_PP-like"/>
</dbReference>
<reference evidence="12 13" key="1">
    <citation type="submission" date="2016-11" db="EMBL/GenBank/DDBJ databases">
        <authorList>
            <person name="Jaros S."/>
            <person name="Januszkiewicz K."/>
            <person name="Wedrychowicz H."/>
        </authorList>
    </citation>
    <scope>NUCLEOTIDE SEQUENCE [LARGE SCALE GENOMIC DNA]</scope>
    <source>
        <strain evidence="12 13">ACAM 12</strain>
    </source>
</reference>
<dbReference type="PANTHER" id="PTHR34990:SF1">
    <property type="entry name" value="UDP-2,3-DIACYLGLUCOSAMINE HYDROLASE"/>
    <property type="match status" value="1"/>
</dbReference>
<dbReference type="NCBIfam" id="NF003743">
    <property type="entry name" value="PRK05340.1"/>
    <property type="match status" value="1"/>
</dbReference>
<dbReference type="NCBIfam" id="TIGR01854">
    <property type="entry name" value="lipid_A_lpxH"/>
    <property type="match status" value="1"/>
</dbReference>
<name>A0A1M7ETL6_9GAMM</name>
<evidence type="ECO:0000313" key="12">
    <source>
        <dbReference type="EMBL" id="SHL94947.1"/>
    </source>
</evidence>
<dbReference type="PANTHER" id="PTHR34990">
    <property type="entry name" value="UDP-2,3-DIACYLGLUCOSAMINE HYDROLASE-RELATED"/>
    <property type="match status" value="1"/>
</dbReference>
<comment type="cofactor">
    <cofactor evidence="10">
        <name>Mn(2+)</name>
        <dbReference type="ChEBI" id="CHEBI:29035"/>
    </cofactor>
    <text evidence="10">Binds 2 Mn(2+) ions per subunit in a binuclear metal center.</text>
</comment>
<feature type="binding site" evidence="10">
    <location>
        <position position="128"/>
    </location>
    <ligand>
        <name>substrate</name>
    </ligand>
</feature>
<dbReference type="Gene3D" id="3.60.21.10">
    <property type="match status" value="1"/>
</dbReference>
<dbReference type="STRING" id="29571.SAMN05878437_0421"/>
<dbReference type="InParanoid" id="A0A1M7ETL6"/>
<keyword evidence="8 10" id="KW-0472">Membrane</keyword>
<feature type="binding site" evidence="10">
    <location>
        <position position="173"/>
    </location>
    <ligand>
        <name>substrate</name>
    </ligand>
</feature>
<sequence length="260" mass="29019">MRTLLVADLHLSEQTPAMTQGFIRYLETTAQGARALYILGDLFDAWVGDDLLDQPHPLADVARQVIQALRHLANSGTDVYFMHGNRDFLIGERFAEACQATLLPEVQEVELHGIPMVLLHGDSLCTRDSAYMAFRQQARSREWQAQMLARPLAERAALAKQLRQTSGEANAGKAEDIMDVTPSEVVKLMEQCGVATMIHGHTHRPKVHDLTVEDVPAKRYVLGDWSEEHGWDIVVMEDSDAPYAHLRLRQFSLGEPPASG</sequence>
<protein>
    <recommendedName>
        <fullName evidence="10">UDP-2,3-diacylglucosamine hydrolase</fullName>
        <ecNumber evidence="10">3.6.1.54</ecNumber>
    </recommendedName>
    <alternativeName>
        <fullName evidence="10">UDP-2,3-diacylglucosamine diphosphatase</fullName>
    </alternativeName>
</protein>
<gene>
    <name evidence="10" type="primary">lpxH</name>
    <name evidence="12" type="ORF">SAMN05878437_0421</name>
</gene>
<comment type="function">
    <text evidence="10">Hydrolyzes the pyrophosphate bond of UDP-2,3-diacylglucosamine to yield 2,3-diacylglucosamine 1-phosphate (lipid X) and UMP by catalyzing the attack of water at the alpha-P atom. Involved in the biosynthesis of lipid A, a phosphorylated glycolipid that anchors the lipopolysaccharide to the outer membrane of the cell.</text>
</comment>
<dbReference type="Pfam" id="PF00149">
    <property type="entry name" value="Metallophos"/>
    <property type="match status" value="1"/>
</dbReference>
<comment type="similarity">
    <text evidence="10">Belongs to the LpxH family.</text>
</comment>
<dbReference type="GO" id="GO:0030145">
    <property type="term" value="F:manganese ion binding"/>
    <property type="evidence" value="ECO:0007669"/>
    <property type="project" value="UniProtKB-UniRule"/>
</dbReference>
<dbReference type="EMBL" id="LT670847">
    <property type="protein sequence ID" value="SHL94947.1"/>
    <property type="molecule type" value="Genomic_DNA"/>
</dbReference>
<comment type="pathway">
    <text evidence="10">Glycolipid biosynthesis; lipid IV(A) biosynthesis; lipid IV(A) from (3R)-3-hydroxytetradecanoyl-[acyl-carrier-protein] and UDP-N-acetyl-alpha-D-glucosamine: step 4/6.</text>
</comment>
<dbReference type="UniPathway" id="UPA00359">
    <property type="reaction ID" value="UER00480"/>
</dbReference>
<dbReference type="InterPro" id="IPR010138">
    <property type="entry name" value="UDP-diacylglucosamine_Hdrlase"/>
</dbReference>
<dbReference type="GO" id="GO:0008758">
    <property type="term" value="F:UDP-2,3-diacylglucosamine hydrolase activity"/>
    <property type="evidence" value="ECO:0007669"/>
    <property type="project" value="UniProtKB-UniRule"/>
</dbReference>
<keyword evidence="6 10" id="KW-0378">Hydrolase</keyword>
<evidence type="ECO:0000256" key="7">
    <source>
        <dbReference type="ARBA" id="ARBA00023098"/>
    </source>
</evidence>
<feature type="binding site" evidence="10">
    <location>
        <position position="166"/>
    </location>
    <ligand>
        <name>substrate</name>
    </ligand>
</feature>
<feature type="binding site" evidence="10">
    <location>
        <position position="170"/>
    </location>
    <ligand>
        <name>substrate</name>
    </ligand>
</feature>
<feature type="binding site" evidence="10">
    <location>
        <position position="201"/>
    </location>
    <ligand>
        <name>Mn(2+)</name>
        <dbReference type="ChEBI" id="CHEBI:29035"/>
        <label>2</label>
    </ligand>
</feature>
<keyword evidence="4 10" id="KW-0441">Lipid A biosynthesis</keyword>
<feature type="binding site" evidence="10">
    <location>
        <position position="201"/>
    </location>
    <ligand>
        <name>substrate</name>
    </ligand>
</feature>